<dbReference type="WBParaSite" id="GPUH_0001971401-mRNA-1">
    <property type="protein sequence ID" value="GPUH_0001971401-mRNA-1"/>
    <property type="gene ID" value="GPUH_0001971401"/>
</dbReference>
<organism evidence="3">
    <name type="scientific">Gongylonema pulchrum</name>
    <dbReference type="NCBI Taxonomy" id="637853"/>
    <lineage>
        <taxon>Eukaryota</taxon>
        <taxon>Metazoa</taxon>
        <taxon>Ecdysozoa</taxon>
        <taxon>Nematoda</taxon>
        <taxon>Chromadorea</taxon>
        <taxon>Rhabditida</taxon>
        <taxon>Spirurina</taxon>
        <taxon>Spiruromorpha</taxon>
        <taxon>Spiruroidea</taxon>
        <taxon>Gongylonematidae</taxon>
        <taxon>Gongylonema</taxon>
    </lineage>
</organism>
<reference evidence="3" key="1">
    <citation type="submission" date="2016-06" db="UniProtKB">
        <authorList>
            <consortium name="WormBaseParasite"/>
        </authorList>
    </citation>
    <scope>IDENTIFICATION</scope>
</reference>
<name>A0A183EFE8_9BILA</name>
<gene>
    <name evidence="1" type="ORF">GPUH_LOCUS19689</name>
</gene>
<evidence type="ECO:0000313" key="3">
    <source>
        <dbReference type="WBParaSite" id="GPUH_0001971401-mRNA-1"/>
    </source>
</evidence>
<dbReference type="EMBL" id="UYRT01088970">
    <property type="protein sequence ID" value="VDN34365.1"/>
    <property type="molecule type" value="Genomic_DNA"/>
</dbReference>
<dbReference type="Proteomes" id="UP000271098">
    <property type="component" value="Unassembled WGS sequence"/>
</dbReference>
<proteinExistence type="predicted"/>
<reference evidence="1 2" key="2">
    <citation type="submission" date="2018-11" db="EMBL/GenBank/DDBJ databases">
        <authorList>
            <consortium name="Pathogen Informatics"/>
        </authorList>
    </citation>
    <scope>NUCLEOTIDE SEQUENCE [LARGE SCALE GENOMIC DNA]</scope>
</reference>
<protein>
    <submittedName>
        <fullName evidence="3">Type VI secretion system protein</fullName>
    </submittedName>
</protein>
<dbReference type="AlphaFoldDB" id="A0A183EFE8"/>
<keyword evidence="2" id="KW-1185">Reference proteome</keyword>
<sequence>MFPAQAGANELKSSPQNELDRVVINSIRSAQNISQSFSYCIQLCDSDSDSSTDLGAATLPARIDSFIKRIGRYVFPQAELTDLVTRCYYAYQHLGASLNGEERCNGRSQAECTDLDECIEYVQKNLEHIHSVHERCPIPMFRPFTDDEAQFLSDLNMYIHSSHC</sequence>
<evidence type="ECO:0000313" key="2">
    <source>
        <dbReference type="Proteomes" id="UP000271098"/>
    </source>
</evidence>
<dbReference type="OrthoDB" id="117690at2759"/>
<evidence type="ECO:0000313" key="1">
    <source>
        <dbReference type="EMBL" id="VDN34365.1"/>
    </source>
</evidence>
<accession>A0A183EFE8</accession>